<name>A0A3M7RQT2_BRAPC</name>
<evidence type="ECO:0000313" key="2">
    <source>
        <dbReference type="Proteomes" id="UP000276133"/>
    </source>
</evidence>
<sequence length="116" mass="13276">MALIKNLNIVRKILLKIFVQFLKFTISIKPSSILTMKKEIHVKNKFNSPLHSCFNSPRNWQPSIVRAQFQAEWENLIFFLKFNTHGISLNSISFVSFSANWPGPLSIALMVPDVSA</sequence>
<comment type="caution">
    <text evidence="1">The sequence shown here is derived from an EMBL/GenBank/DDBJ whole genome shotgun (WGS) entry which is preliminary data.</text>
</comment>
<protein>
    <submittedName>
        <fullName evidence="1">Uncharacterized protein</fullName>
    </submittedName>
</protein>
<evidence type="ECO:0000313" key="1">
    <source>
        <dbReference type="EMBL" id="RNA25760.1"/>
    </source>
</evidence>
<gene>
    <name evidence="1" type="ORF">BpHYR1_038857</name>
</gene>
<organism evidence="1 2">
    <name type="scientific">Brachionus plicatilis</name>
    <name type="common">Marine rotifer</name>
    <name type="synonym">Brachionus muelleri</name>
    <dbReference type="NCBI Taxonomy" id="10195"/>
    <lineage>
        <taxon>Eukaryota</taxon>
        <taxon>Metazoa</taxon>
        <taxon>Spiralia</taxon>
        <taxon>Gnathifera</taxon>
        <taxon>Rotifera</taxon>
        <taxon>Eurotatoria</taxon>
        <taxon>Monogononta</taxon>
        <taxon>Pseudotrocha</taxon>
        <taxon>Ploima</taxon>
        <taxon>Brachionidae</taxon>
        <taxon>Brachionus</taxon>
    </lineage>
</organism>
<keyword evidence="2" id="KW-1185">Reference proteome</keyword>
<dbReference type="EMBL" id="REGN01002862">
    <property type="protein sequence ID" value="RNA25760.1"/>
    <property type="molecule type" value="Genomic_DNA"/>
</dbReference>
<dbReference type="AlphaFoldDB" id="A0A3M7RQT2"/>
<reference evidence="1 2" key="1">
    <citation type="journal article" date="2018" name="Sci. Rep.">
        <title>Genomic signatures of local adaptation to the degree of environmental predictability in rotifers.</title>
        <authorList>
            <person name="Franch-Gras L."/>
            <person name="Hahn C."/>
            <person name="Garcia-Roger E.M."/>
            <person name="Carmona M.J."/>
            <person name="Serra M."/>
            <person name="Gomez A."/>
        </authorList>
    </citation>
    <scope>NUCLEOTIDE SEQUENCE [LARGE SCALE GENOMIC DNA]</scope>
    <source>
        <strain evidence="1">HYR1</strain>
    </source>
</reference>
<proteinExistence type="predicted"/>
<dbReference type="Proteomes" id="UP000276133">
    <property type="component" value="Unassembled WGS sequence"/>
</dbReference>
<accession>A0A3M7RQT2</accession>